<protein>
    <submittedName>
        <fullName evidence="1">Uncharacterized protein</fullName>
    </submittedName>
</protein>
<organism evidence="1 2">
    <name type="scientific">Brassica oleracea var. oleracea</name>
    <dbReference type="NCBI Taxonomy" id="109376"/>
    <lineage>
        <taxon>Eukaryota</taxon>
        <taxon>Viridiplantae</taxon>
        <taxon>Streptophyta</taxon>
        <taxon>Embryophyta</taxon>
        <taxon>Tracheophyta</taxon>
        <taxon>Spermatophyta</taxon>
        <taxon>Magnoliopsida</taxon>
        <taxon>eudicotyledons</taxon>
        <taxon>Gunneridae</taxon>
        <taxon>Pentapetalae</taxon>
        <taxon>rosids</taxon>
        <taxon>malvids</taxon>
        <taxon>Brassicales</taxon>
        <taxon>Brassicaceae</taxon>
        <taxon>Brassiceae</taxon>
        <taxon>Brassica</taxon>
    </lineage>
</organism>
<dbReference type="Proteomes" id="UP000032141">
    <property type="component" value="Chromosome C5"/>
</dbReference>
<reference evidence="1" key="2">
    <citation type="submission" date="2015-03" db="UniProtKB">
        <authorList>
            <consortium name="EnsemblPlants"/>
        </authorList>
    </citation>
    <scope>IDENTIFICATION</scope>
</reference>
<sequence>MTSFLALPYQTGSMTLISGLYPRLPTRARSRTTVQLRFATSSTRSIPSY</sequence>
<proteinExistence type="predicted"/>
<dbReference type="HOGENOM" id="CLU_3144827_0_0_1"/>
<name>A0A0D3CNC2_BRAOL</name>
<keyword evidence="2" id="KW-1185">Reference proteome</keyword>
<dbReference type="AlphaFoldDB" id="A0A0D3CNC2"/>
<evidence type="ECO:0000313" key="1">
    <source>
        <dbReference type="EnsemblPlants" id="Bo5g153980.1"/>
    </source>
</evidence>
<dbReference type="EnsemblPlants" id="Bo5g153980.1">
    <property type="protein sequence ID" value="Bo5g153980.1"/>
    <property type="gene ID" value="Bo5g153980"/>
</dbReference>
<reference evidence="1 2" key="1">
    <citation type="journal article" date="2014" name="Genome Biol.">
        <title>Transcriptome and methylome profiling reveals relics of genome dominance in the mesopolyploid Brassica oleracea.</title>
        <authorList>
            <person name="Parkin I.A."/>
            <person name="Koh C."/>
            <person name="Tang H."/>
            <person name="Robinson S.J."/>
            <person name="Kagale S."/>
            <person name="Clarke W.E."/>
            <person name="Town C.D."/>
            <person name="Nixon J."/>
            <person name="Krishnakumar V."/>
            <person name="Bidwell S.L."/>
            <person name="Denoeud F."/>
            <person name="Belcram H."/>
            <person name="Links M.G."/>
            <person name="Just J."/>
            <person name="Clarke C."/>
            <person name="Bender T."/>
            <person name="Huebert T."/>
            <person name="Mason A.S."/>
            <person name="Pires J.C."/>
            <person name="Barker G."/>
            <person name="Moore J."/>
            <person name="Walley P.G."/>
            <person name="Manoli S."/>
            <person name="Batley J."/>
            <person name="Edwards D."/>
            <person name="Nelson M.N."/>
            <person name="Wang X."/>
            <person name="Paterson A.H."/>
            <person name="King G."/>
            <person name="Bancroft I."/>
            <person name="Chalhoub B."/>
            <person name="Sharpe A.G."/>
        </authorList>
    </citation>
    <scope>NUCLEOTIDE SEQUENCE</scope>
    <source>
        <strain evidence="1 2">cv. TO1000</strain>
    </source>
</reference>
<evidence type="ECO:0000313" key="2">
    <source>
        <dbReference type="Proteomes" id="UP000032141"/>
    </source>
</evidence>
<dbReference type="Gramene" id="Bo5g153980.1">
    <property type="protein sequence ID" value="Bo5g153980.1"/>
    <property type="gene ID" value="Bo5g153980"/>
</dbReference>
<accession>A0A0D3CNC2</accession>